<feature type="transmembrane region" description="Helical" evidence="1">
    <location>
        <begin position="101"/>
        <end position="119"/>
    </location>
</feature>
<dbReference type="InterPro" id="IPR012429">
    <property type="entry name" value="HGSNAT_cat"/>
</dbReference>
<keyword evidence="1" id="KW-1133">Transmembrane helix</keyword>
<keyword evidence="1" id="KW-0812">Transmembrane</keyword>
<organism evidence="4 5">
    <name type="scientific">Pontiella sulfatireligans</name>
    <dbReference type="NCBI Taxonomy" id="2750658"/>
    <lineage>
        <taxon>Bacteria</taxon>
        <taxon>Pseudomonadati</taxon>
        <taxon>Kiritimatiellota</taxon>
        <taxon>Kiritimatiellia</taxon>
        <taxon>Kiritimatiellales</taxon>
        <taxon>Pontiellaceae</taxon>
        <taxon>Pontiella</taxon>
    </lineage>
</organism>
<evidence type="ECO:0000259" key="2">
    <source>
        <dbReference type="Pfam" id="PF04235"/>
    </source>
</evidence>
<evidence type="ECO:0000259" key="3">
    <source>
        <dbReference type="Pfam" id="PF07786"/>
    </source>
</evidence>
<feature type="transmembrane region" description="Helical" evidence="1">
    <location>
        <begin position="191"/>
        <end position="216"/>
    </location>
</feature>
<name>A0A6C2UM05_9BACT</name>
<dbReference type="InterPro" id="IPR007349">
    <property type="entry name" value="DUF418"/>
</dbReference>
<feature type="transmembrane region" description="Helical" evidence="1">
    <location>
        <begin position="125"/>
        <end position="147"/>
    </location>
</feature>
<reference evidence="4 5" key="1">
    <citation type="submission" date="2019-04" db="EMBL/GenBank/DDBJ databases">
        <authorList>
            <person name="Van Vliet M D."/>
        </authorList>
    </citation>
    <scope>NUCLEOTIDE SEQUENCE [LARGE SCALE GENOMIC DNA]</scope>
    <source>
        <strain evidence="4 5">F21</strain>
    </source>
</reference>
<evidence type="ECO:0000313" key="4">
    <source>
        <dbReference type="EMBL" id="VGO21300.1"/>
    </source>
</evidence>
<dbReference type="RefSeq" id="WP_136062778.1">
    <property type="nucleotide sequence ID" value="NZ_CAAHFH010000002.1"/>
</dbReference>
<dbReference type="PANTHER" id="PTHR30590:SF3">
    <property type="entry name" value="HYPOTHETICAL MEMBRANE SPANNING PROTEIN"/>
    <property type="match status" value="1"/>
</dbReference>
<dbReference type="PANTHER" id="PTHR30590">
    <property type="entry name" value="INNER MEMBRANE PROTEIN"/>
    <property type="match status" value="1"/>
</dbReference>
<protein>
    <recommendedName>
        <fullName evidence="6">Heparan-alpha-glucosaminide N-acetyltransferase catalytic domain-containing protein</fullName>
    </recommendedName>
</protein>
<dbReference type="EMBL" id="CAAHFH010000002">
    <property type="protein sequence ID" value="VGO21300.1"/>
    <property type="molecule type" value="Genomic_DNA"/>
</dbReference>
<proteinExistence type="predicted"/>
<dbReference type="InterPro" id="IPR052529">
    <property type="entry name" value="Bact_Transport_Assoc"/>
</dbReference>
<evidence type="ECO:0000313" key="5">
    <source>
        <dbReference type="Proteomes" id="UP000346198"/>
    </source>
</evidence>
<sequence>MKHLECQILPSKEIKTPANRIVGIDLARAVAIIGMMIIHFNENTGTIPYSGPDWLVWMAYQMEGRAAVIFVILAGIGMSLMAARTRISNDPAERQKVQNTLFKRSMILFVFGLLFHVIWNGDILHVYGVFIAIGAMLLFAPATWLLIGTALLNVGFFVMLLALNGRGGWSYDSGWNWDALFYTDFYTLKGFVRGIVFNGWFPIFPWLGFLLAGICLGRMDLRSRSLRLRCMFWGGVAALAAYPASWLLVHHIGPKWMHLPFEFSYALFGLECLPPNPLFALQAGGASIFMIALCLETAECFRNARWLQHWALFGQFALSIYIGHVIFGIAPLEYLGWTHKTLLISVPTGLVCICITLALCLLWRRRFPRGPLEMVVHRLIKTNPQAKALAESAP</sequence>
<dbReference type="AlphaFoldDB" id="A0A6C2UM05"/>
<feature type="transmembrane region" description="Helical" evidence="1">
    <location>
        <begin position="278"/>
        <end position="298"/>
    </location>
</feature>
<evidence type="ECO:0008006" key="6">
    <source>
        <dbReference type="Google" id="ProtNLM"/>
    </source>
</evidence>
<feature type="transmembrane region" description="Helical" evidence="1">
    <location>
        <begin position="60"/>
        <end position="80"/>
    </location>
</feature>
<keyword evidence="5" id="KW-1185">Reference proteome</keyword>
<dbReference type="Pfam" id="PF07786">
    <property type="entry name" value="HGSNAT_cat"/>
    <property type="match status" value="1"/>
</dbReference>
<feature type="transmembrane region" description="Helical" evidence="1">
    <location>
        <begin position="228"/>
        <end position="249"/>
    </location>
</feature>
<dbReference type="Pfam" id="PF04235">
    <property type="entry name" value="DUF418"/>
    <property type="match status" value="1"/>
</dbReference>
<feature type="transmembrane region" description="Helical" evidence="1">
    <location>
        <begin position="342"/>
        <end position="363"/>
    </location>
</feature>
<dbReference type="Proteomes" id="UP000346198">
    <property type="component" value="Unassembled WGS sequence"/>
</dbReference>
<accession>A0A6C2UM05</accession>
<keyword evidence="1" id="KW-0472">Membrane</keyword>
<feature type="domain" description="Heparan-alpha-glucosaminide N-acetyltransferase catalytic" evidence="3">
    <location>
        <begin position="20"/>
        <end position="224"/>
    </location>
</feature>
<feature type="domain" description="DUF418" evidence="2">
    <location>
        <begin position="287"/>
        <end position="380"/>
    </location>
</feature>
<gene>
    <name evidence="4" type="ORF">SCARR_03372</name>
</gene>
<evidence type="ECO:0000256" key="1">
    <source>
        <dbReference type="SAM" id="Phobius"/>
    </source>
</evidence>
<feature type="transmembrane region" description="Helical" evidence="1">
    <location>
        <begin position="310"/>
        <end position="330"/>
    </location>
</feature>
<feature type="transmembrane region" description="Helical" evidence="1">
    <location>
        <begin position="21"/>
        <end position="40"/>
    </location>
</feature>